<evidence type="ECO:0000256" key="5">
    <source>
        <dbReference type="ARBA" id="ARBA00022989"/>
    </source>
</evidence>
<accession>A0ABW3M7E0</accession>
<evidence type="ECO:0000256" key="6">
    <source>
        <dbReference type="ARBA" id="ARBA00023136"/>
    </source>
</evidence>
<comment type="caution">
    <text evidence="8">The sequence shown here is derived from an EMBL/GenBank/DDBJ whole genome shotgun (WGS) entry which is preliminary data.</text>
</comment>
<keyword evidence="4 7" id="KW-0812">Transmembrane</keyword>
<evidence type="ECO:0000256" key="2">
    <source>
        <dbReference type="ARBA" id="ARBA00022448"/>
    </source>
</evidence>
<proteinExistence type="predicted"/>
<evidence type="ECO:0000256" key="4">
    <source>
        <dbReference type="ARBA" id="ARBA00022692"/>
    </source>
</evidence>
<protein>
    <submittedName>
        <fullName evidence="8">Sugar ABC transporter permease</fullName>
    </submittedName>
</protein>
<dbReference type="Proteomes" id="UP001597045">
    <property type="component" value="Unassembled WGS sequence"/>
</dbReference>
<comment type="subcellular location">
    <subcellularLocation>
        <location evidence="1">Cell membrane</location>
        <topology evidence="1">Multi-pass membrane protein</topology>
    </subcellularLocation>
</comment>
<reference evidence="9" key="1">
    <citation type="journal article" date="2019" name="Int. J. Syst. Evol. Microbiol.">
        <title>The Global Catalogue of Microorganisms (GCM) 10K type strain sequencing project: providing services to taxonomists for standard genome sequencing and annotation.</title>
        <authorList>
            <consortium name="The Broad Institute Genomics Platform"/>
            <consortium name="The Broad Institute Genome Sequencing Center for Infectious Disease"/>
            <person name="Wu L."/>
            <person name="Ma J."/>
        </authorList>
    </citation>
    <scope>NUCLEOTIDE SEQUENCE [LARGE SCALE GENOMIC DNA]</scope>
    <source>
        <strain evidence="9">JCM 31486</strain>
    </source>
</reference>
<organism evidence="8 9">
    <name type="scientific">Kibdelosporangium lantanae</name>
    <dbReference type="NCBI Taxonomy" id="1497396"/>
    <lineage>
        <taxon>Bacteria</taxon>
        <taxon>Bacillati</taxon>
        <taxon>Actinomycetota</taxon>
        <taxon>Actinomycetes</taxon>
        <taxon>Pseudonocardiales</taxon>
        <taxon>Pseudonocardiaceae</taxon>
        <taxon>Kibdelosporangium</taxon>
    </lineage>
</organism>
<keyword evidence="2" id="KW-0813">Transport</keyword>
<evidence type="ECO:0000256" key="7">
    <source>
        <dbReference type="SAM" id="Phobius"/>
    </source>
</evidence>
<dbReference type="PANTHER" id="PTHR43227">
    <property type="entry name" value="BLL4140 PROTEIN"/>
    <property type="match status" value="1"/>
</dbReference>
<evidence type="ECO:0000313" key="9">
    <source>
        <dbReference type="Proteomes" id="UP001597045"/>
    </source>
</evidence>
<dbReference type="EMBL" id="JBHTIS010000736">
    <property type="protein sequence ID" value="MFD1046636.1"/>
    <property type="molecule type" value="Genomic_DNA"/>
</dbReference>
<evidence type="ECO:0000256" key="1">
    <source>
        <dbReference type="ARBA" id="ARBA00004651"/>
    </source>
</evidence>
<keyword evidence="5 7" id="KW-1133">Transmembrane helix</keyword>
<dbReference type="Gene3D" id="1.10.3720.10">
    <property type="entry name" value="MetI-like"/>
    <property type="match status" value="1"/>
</dbReference>
<dbReference type="PANTHER" id="PTHR43227:SF8">
    <property type="entry name" value="DIACETYLCHITOBIOSE UPTAKE SYSTEM PERMEASE PROTEIN DASB"/>
    <property type="match status" value="1"/>
</dbReference>
<dbReference type="SUPFAM" id="SSF161098">
    <property type="entry name" value="MetI-like"/>
    <property type="match status" value="1"/>
</dbReference>
<keyword evidence="3" id="KW-1003">Cell membrane</keyword>
<feature type="non-terminal residue" evidence="8">
    <location>
        <position position="89"/>
    </location>
</feature>
<dbReference type="InterPro" id="IPR050809">
    <property type="entry name" value="UgpAE/MalFG_permease"/>
</dbReference>
<evidence type="ECO:0000313" key="8">
    <source>
        <dbReference type="EMBL" id="MFD1046636.1"/>
    </source>
</evidence>
<name>A0ABW3M7E0_9PSEU</name>
<gene>
    <name evidence="8" type="ORF">ACFQ1S_14290</name>
</gene>
<dbReference type="InterPro" id="IPR035906">
    <property type="entry name" value="MetI-like_sf"/>
</dbReference>
<feature type="transmembrane region" description="Helical" evidence="7">
    <location>
        <begin position="69"/>
        <end position="88"/>
    </location>
</feature>
<evidence type="ECO:0000256" key="3">
    <source>
        <dbReference type="ARBA" id="ARBA00022475"/>
    </source>
</evidence>
<keyword evidence="6 7" id="KW-0472">Membrane</keyword>
<sequence>MIRNRGSYLLFLIPGAVLLLAVVVVPFVMNIGISLTKWSGAGDPQWIGLDNYQRLLGDGTFWASFRHNVGIVVAMAVLPTMAGLVIAAA</sequence>
<feature type="transmembrane region" description="Helical" evidence="7">
    <location>
        <begin position="7"/>
        <end position="29"/>
    </location>
</feature>
<keyword evidence="9" id="KW-1185">Reference proteome</keyword>